<dbReference type="InterPro" id="IPR013218">
    <property type="entry name" value="Dsn1/Mis13"/>
</dbReference>
<organism evidence="3 4">
    <name type="scientific">Coccidioides posadasii (strain C735)</name>
    <name type="common">Valley fever fungus</name>
    <dbReference type="NCBI Taxonomy" id="222929"/>
    <lineage>
        <taxon>Eukaryota</taxon>
        <taxon>Fungi</taxon>
        <taxon>Dikarya</taxon>
        <taxon>Ascomycota</taxon>
        <taxon>Pezizomycotina</taxon>
        <taxon>Eurotiomycetes</taxon>
        <taxon>Eurotiomycetidae</taxon>
        <taxon>Onygenales</taxon>
        <taxon>Onygenaceae</taxon>
        <taxon>Coccidioides</taxon>
    </lineage>
</organism>
<feature type="region of interest" description="Disordered" evidence="2">
    <location>
        <begin position="480"/>
        <end position="499"/>
    </location>
</feature>
<evidence type="ECO:0008006" key="5">
    <source>
        <dbReference type="Google" id="ProtNLM"/>
    </source>
</evidence>
<dbReference type="GO" id="GO:0051301">
    <property type="term" value="P:cell division"/>
    <property type="evidence" value="ECO:0007669"/>
    <property type="project" value="InterPro"/>
</dbReference>
<evidence type="ECO:0000256" key="2">
    <source>
        <dbReference type="SAM" id="MobiDB-lite"/>
    </source>
</evidence>
<dbReference type="GO" id="GO:0007059">
    <property type="term" value="P:chromosome segregation"/>
    <property type="evidence" value="ECO:0007669"/>
    <property type="project" value="InterPro"/>
</dbReference>
<protein>
    <recommendedName>
        <fullName evidence="5">Mis12-Mtw1 family protein</fullName>
    </recommendedName>
</protein>
<dbReference type="GO" id="GO:0000444">
    <property type="term" value="C:MIS12/MIND type complex"/>
    <property type="evidence" value="ECO:0007669"/>
    <property type="project" value="InterPro"/>
</dbReference>
<gene>
    <name evidence="3" type="ORF">CPC735_060620</name>
</gene>
<feature type="region of interest" description="Disordered" evidence="2">
    <location>
        <begin position="124"/>
        <end position="251"/>
    </location>
</feature>
<feature type="compositionally biased region" description="Low complexity" evidence="2">
    <location>
        <begin position="480"/>
        <end position="495"/>
    </location>
</feature>
<reference evidence="3 4" key="1">
    <citation type="journal article" date="2009" name="Genome Res.">
        <title>Comparative genomic analyses of the human fungal pathogens Coccidioides and their relatives.</title>
        <authorList>
            <person name="Sharpton T.J."/>
            <person name="Stajich J.E."/>
            <person name="Rounsley S.D."/>
            <person name="Gardner M.J."/>
            <person name="Wortman J.R."/>
            <person name="Jordar V.S."/>
            <person name="Maiti R."/>
            <person name="Kodira C.D."/>
            <person name="Neafsey D.E."/>
            <person name="Zeng Q."/>
            <person name="Hung C.-Y."/>
            <person name="McMahan C."/>
            <person name="Muszewska A."/>
            <person name="Grynberg M."/>
            <person name="Mandel M.A."/>
            <person name="Kellner E.M."/>
            <person name="Barker B.M."/>
            <person name="Galgiani J.N."/>
            <person name="Orbach M.J."/>
            <person name="Kirkland T.N."/>
            <person name="Cole G.T."/>
            <person name="Henn M.R."/>
            <person name="Birren B.W."/>
            <person name="Taylor J.W."/>
        </authorList>
    </citation>
    <scope>NUCLEOTIDE SEQUENCE [LARGE SCALE GENOMIC DNA]</scope>
    <source>
        <strain evidence="4">C735</strain>
    </source>
</reference>
<proteinExistence type="predicted"/>
<evidence type="ECO:0000313" key="3">
    <source>
        <dbReference type="EMBL" id="EER24692.1"/>
    </source>
</evidence>
<dbReference type="VEuPathDB" id="FungiDB:CPC735_060620"/>
<dbReference type="PANTHER" id="PTHR14778:SF2">
    <property type="entry name" value="KINETOCHORE-ASSOCIATED PROTEIN DSN1 HOMOLOG"/>
    <property type="match status" value="1"/>
</dbReference>
<accession>C5PFK3</accession>
<dbReference type="AlphaFoldDB" id="C5PFK3"/>
<dbReference type="EMBL" id="ACFW01000049">
    <property type="protein sequence ID" value="EER24692.1"/>
    <property type="molecule type" value="Genomic_DNA"/>
</dbReference>
<feature type="compositionally biased region" description="Polar residues" evidence="2">
    <location>
        <begin position="446"/>
        <end position="455"/>
    </location>
</feature>
<name>C5PFK3_COCP7</name>
<dbReference type="OrthoDB" id="3364649at2759"/>
<dbReference type="PANTHER" id="PTHR14778">
    <property type="entry name" value="KINETOCHORE-ASSOCIATED PROTEIN DSN1 HOMOLOG"/>
    <property type="match status" value="1"/>
</dbReference>
<feature type="compositionally biased region" description="Basic residues" evidence="2">
    <location>
        <begin position="278"/>
        <end position="290"/>
    </location>
</feature>
<evidence type="ECO:0000313" key="4">
    <source>
        <dbReference type="Proteomes" id="UP000009084"/>
    </source>
</evidence>
<feature type="region of interest" description="Disordered" evidence="2">
    <location>
        <begin position="558"/>
        <end position="589"/>
    </location>
</feature>
<keyword evidence="1" id="KW-0175">Coiled coil</keyword>
<feature type="region of interest" description="Disordered" evidence="2">
    <location>
        <begin position="431"/>
        <end position="460"/>
    </location>
</feature>
<evidence type="ECO:0000256" key="1">
    <source>
        <dbReference type="SAM" id="Coils"/>
    </source>
</evidence>
<feature type="coiled-coil region" evidence="1">
    <location>
        <begin position="400"/>
        <end position="430"/>
    </location>
</feature>
<feature type="region of interest" description="Disordered" evidence="2">
    <location>
        <begin position="271"/>
        <end position="290"/>
    </location>
</feature>
<dbReference type="Proteomes" id="UP000009084">
    <property type="component" value="Unassembled WGS sequence"/>
</dbReference>
<feature type="compositionally biased region" description="Basic and acidic residues" evidence="2">
    <location>
        <begin position="192"/>
        <end position="201"/>
    </location>
</feature>
<sequence length="607" mass="67002">MTTILVPTRASTTNRATLHPYLDNALHDTFISDWSYSSGTKILTHSLTVGGNAITNSHVLQTPTRLSAVEWLTSMSHARAQAKDANIHGRTKNGAKIAGKENATLNGWSDATTKRKAADYEEDIEGFQFSRTSRPKKPRPSPENAAVDTAPQNLPAQKRRGRKGSPGVVDSNLETPNGYSVAEPTRRRPKRLAADEHEALPRSKKQLQDSETTVGRSTTKKGRPGKTKDPDLPHGVIEENEERETTPQPQVAETKIALPFADTPVIQRNKEMRQERGRGKRRSSFGMRGRRASSLIDSGASNVALPHDKVDVAEFYKHIESEDLSEPRRMRQLLTWCATRAMGDKPSGSRSDDESAKLAARVIQEEMLKEFSNRSELSDWFSREETASPAVVVKKPNPKNVQNAEKIKELEQHIQRLQAERQSLADLLRAPSLPSIEPPSEETDFNQKSESQPRLSSPDLIDPALLDVSQRSLLDVVKEPLFPSQPQSQSLPTTSRMVSETSDPISSLTIRLSSLSSSLAPTLDSFAAGIHDLELYRSAADNVAGGVLRACARRLEERDLRGSTRSPVTAEVKSESEGDDGGGMTKKDIEKEDLRVVLGALSRLERR</sequence>
<comment type="caution">
    <text evidence="3">The sequence shown here is derived from an EMBL/GenBank/DDBJ whole genome shotgun (WGS) entry which is preliminary data.</text>
</comment>
<dbReference type="HOGENOM" id="CLU_021697_0_0_1"/>
<dbReference type="Pfam" id="PF08202">
    <property type="entry name" value="MIS13"/>
    <property type="match status" value="1"/>
</dbReference>